<reference evidence="2 3" key="1">
    <citation type="journal article" date="2006" name="Proc. Natl. Acad. Sci. U.S.A.">
        <title>Burkholderia xenovorans LB400 harbors a multi-replicon, 9.73-Mbp genome shaped for versatility.</title>
        <authorList>
            <person name="Chain P.S."/>
            <person name="Denef V.J."/>
            <person name="Konstantinidis K.T."/>
            <person name="Vergez L.M."/>
            <person name="Agullo L."/>
            <person name="Reyes V.L."/>
            <person name="Hauser L."/>
            <person name="Cordova M."/>
            <person name="Gomez L."/>
            <person name="Gonzalez M."/>
            <person name="Land M."/>
            <person name="Lao V."/>
            <person name="Larimer F."/>
            <person name="LiPuma J.J."/>
            <person name="Mahenthiralingam E."/>
            <person name="Malfatti S.A."/>
            <person name="Marx C.J."/>
            <person name="Parnell J.J."/>
            <person name="Ramette A."/>
            <person name="Richardson P."/>
            <person name="Seeger M."/>
            <person name="Smith D."/>
            <person name="Spilker T."/>
            <person name="Sul W.J."/>
            <person name="Tsoi T.V."/>
            <person name="Ulrich L.E."/>
            <person name="Zhulin I.B."/>
            <person name="Tiedje J.M."/>
        </authorList>
    </citation>
    <scope>NUCLEOTIDE SEQUENCE [LARGE SCALE GENOMIC DNA]</scope>
    <source>
        <strain evidence="2 3">LB400</strain>
    </source>
</reference>
<dbReference type="InterPro" id="IPR018717">
    <property type="entry name" value="DUF2241"/>
</dbReference>
<protein>
    <recommendedName>
        <fullName evidence="1">DUF2241 domain-containing protein</fullName>
    </recommendedName>
</protein>
<proteinExistence type="predicted"/>
<dbReference type="PANTHER" id="PTHR39199:SF1">
    <property type="entry name" value="BLR5128 PROTEIN"/>
    <property type="match status" value="1"/>
</dbReference>
<gene>
    <name evidence="2" type="ORF">Bxe_A2664</name>
</gene>
<evidence type="ECO:0000313" key="2">
    <source>
        <dbReference type="EMBL" id="ABE30295.1"/>
    </source>
</evidence>
<dbReference type="InterPro" id="IPR045865">
    <property type="entry name" value="ACT-like_dom_sf"/>
</dbReference>
<evidence type="ECO:0000313" key="3">
    <source>
        <dbReference type="Proteomes" id="UP000001817"/>
    </source>
</evidence>
<keyword evidence="3" id="KW-1185">Reference proteome</keyword>
<organism evidence="2 3">
    <name type="scientific">Paraburkholderia xenovorans (strain LB400)</name>
    <dbReference type="NCBI Taxonomy" id="266265"/>
    <lineage>
        <taxon>Bacteria</taxon>
        <taxon>Pseudomonadati</taxon>
        <taxon>Pseudomonadota</taxon>
        <taxon>Betaproteobacteria</taxon>
        <taxon>Burkholderiales</taxon>
        <taxon>Burkholderiaceae</taxon>
        <taxon>Paraburkholderia</taxon>
    </lineage>
</organism>
<dbReference type="eggNOG" id="COG3602">
    <property type="taxonomic scope" value="Bacteria"/>
</dbReference>
<dbReference type="Proteomes" id="UP000001817">
    <property type="component" value="Chromosome 1"/>
</dbReference>
<dbReference type="KEGG" id="bxe:Bxe_A2664"/>
<feature type="domain" description="DUF2241" evidence="1">
    <location>
        <begin position="9"/>
        <end position="75"/>
    </location>
</feature>
<dbReference type="AlphaFoldDB" id="Q140E4"/>
<dbReference type="PANTHER" id="PTHR39199">
    <property type="entry name" value="BLR5128 PROTEIN"/>
    <property type="match status" value="1"/>
</dbReference>
<dbReference type="Gene3D" id="3.30.2130.10">
    <property type="entry name" value="VC0802-like"/>
    <property type="match status" value="1"/>
</dbReference>
<dbReference type="SUPFAM" id="SSF55021">
    <property type="entry name" value="ACT-like"/>
    <property type="match status" value="2"/>
</dbReference>
<accession>Q140E4</accession>
<sequence length="143" mass="15592">MLMEDTLSEKALDKLCAAIEPEMAKAVYVYCSFPDFVLPAGLSALCTFRESEGLTAVIDLQDAERDAIPHTFKARLITLKVHSSLEAVGFLAVVSTHLARARIPCNAIAGYHHDHILVPVERADDALAVLNGIRNKSVSTLFE</sequence>
<dbReference type="Pfam" id="PF10000">
    <property type="entry name" value="ACT_3"/>
    <property type="match status" value="1"/>
</dbReference>
<dbReference type="STRING" id="266265.Bxe_A2664"/>
<name>Q140E4_PARXL</name>
<dbReference type="EMBL" id="CP000270">
    <property type="protein sequence ID" value="ABE30295.1"/>
    <property type="molecule type" value="Genomic_DNA"/>
</dbReference>
<evidence type="ECO:0000259" key="1">
    <source>
        <dbReference type="Pfam" id="PF10000"/>
    </source>
</evidence>